<dbReference type="GO" id="GO:0004815">
    <property type="term" value="F:aspartate-tRNA ligase activity"/>
    <property type="evidence" value="ECO:0007669"/>
    <property type="project" value="UniProtKB-EC"/>
</dbReference>
<dbReference type="InterPro" id="IPR045864">
    <property type="entry name" value="aa-tRNA-synth_II/BPL/LPL"/>
</dbReference>
<dbReference type="PRINTS" id="PR01042">
    <property type="entry name" value="TRNASYNTHASP"/>
</dbReference>
<dbReference type="Gene3D" id="3.30.930.10">
    <property type="entry name" value="Bira Bifunctional Protein, Domain 2"/>
    <property type="match status" value="1"/>
</dbReference>
<dbReference type="GO" id="GO:0005524">
    <property type="term" value="F:ATP binding"/>
    <property type="evidence" value="ECO:0007669"/>
    <property type="project" value="UniProtKB-KW"/>
</dbReference>
<accession>A0A3B0RH20</accession>
<evidence type="ECO:0000256" key="5">
    <source>
        <dbReference type="ARBA" id="ARBA00022917"/>
    </source>
</evidence>
<dbReference type="SUPFAM" id="SSF55681">
    <property type="entry name" value="Class II aaRS and biotin synthetases"/>
    <property type="match status" value="1"/>
</dbReference>
<dbReference type="Pfam" id="PF00152">
    <property type="entry name" value="tRNA-synt_2"/>
    <property type="match status" value="1"/>
</dbReference>
<sequence>MDFEGSFWGQEDVLETLENVVCEVVKDVRGIELARPFARLTYEESMDRYGTDKPDTRFAMEITDLSSVFGGTAFKAFAGVLESGGTIRGINAGALGLARSGLDAQVDRAISLGARGLVWMVVQEDGSLRSPVAKFLSEDEIGGIKSSLDAVADDVLLIVADSPKVVGKVLGNLRLDHGQPEGHEDLDFLFVVDFPVFDETDEGGLVAAHHPFTSPHSVTEMRDNPKAALSNAYDMVLNGVELGSGSVRIHDPVVQQQVFEVLGISEEEADLRFGWFVRALRFGTPPHAGFAIGVDRFVSILQNEPNIREVIPFPKTQTGGDPLTGSPVIVDEIQLEELGILITPAVRASLADESDL</sequence>
<feature type="domain" description="Aminoacyl-transfer RNA synthetases class-II family profile" evidence="7">
    <location>
        <begin position="1"/>
        <end position="312"/>
    </location>
</feature>
<evidence type="ECO:0000256" key="6">
    <source>
        <dbReference type="ARBA" id="ARBA00023146"/>
    </source>
</evidence>
<dbReference type="InterPro" id="IPR029351">
    <property type="entry name" value="GAD_dom"/>
</dbReference>
<dbReference type="Pfam" id="PF02938">
    <property type="entry name" value="GAD"/>
    <property type="match status" value="1"/>
</dbReference>
<dbReference type="GO" id="GO:0006422">
    <property type="term" value="P:aspartyl-tRNA aminoacylation"/>
    <property type="evidence" value="ECO:0007669"/>
    <property type="project" value="TreeGrafter"/>
</dbReference>
<dbReference type="SUPFAM" id="SSF55261">
    <property type="entry name" value="GAD domain-like"/>
    <property type="match status" value="1"/>
</dbReference>
<organism evidence="8">
    <name type="scientific">hydrothermal vent metagenome</name>
    <dbReference type="NCBI Taxonomy" id="652676"/>
    <lineage>
        <taxon>unclassified sequences</taxon>
        <taxon>metagenomes</taxon>
        <taxon>ecological metagenomes</taxon>
    </lineage>
</organism>
<dbReference type="Gene3D" id="3.30.1360.30">
    <property type="entry name" value="GAD-like domain"/>
    <property type="match status" value="1"/>
</dbReference>
<keyword evidence="5" id="KW-0648">Protein biosynthesis</keyword>
<dbReference type="PANTHER" id="PTHR22594:SF5">
    <property type="entry name" value="ASPARTATE--TRNA LIGASE, MITOCHONDRIAL"/>
    <property type="match status" value="1"/>
</dbReference>
<dbReference type="PANTHER" id="PTHR22594">
    <property type="entry name" value="ASPARTYL/LYSYL-TRNA SYNTHETASE"/>
    <property type="match status" value="1"/>
</dbReference>
<evidence type="ECO:0000313" key="8">
    <source>
        <dbReference type="EMBL" id="VAV91279.1"/>
    </source>
</evidence>
<dbReference type="AlphaFoldDB" id="A0A3B0RH20"/>
<keyword evidence="2 8" id="KW-0436">Ligase</keyword>
<name>A0A3B0RH20_9ZZZZ</name>
<dbReference type="InterPro" id="IPR006195">
    <property type="entry name" value="aa-tRNA-synth_II"/>
</dbReference>
<gene>
    <name evidence="8" type="ORF">MNBD_ACTINO02-1597</name>
</gene>
<dbReference type="GO" id="GO:0005737">
    <property type="term" value="C:cytoplasm"/>
    <property type="evidence" value="ECO:0007669"/>
    <property type="project" value="InterPro"/>
</dbReference>
<evidence type="ECO:0000256" key="3">
    <source>
        <dbReference type="ARBA" id="ARBA00022741"/>
    </source>
</evidence>
<proteinExistence type="inferred from homology"/>
<evidence type="ECO:0000256" key="1">
    <source>
        <dbReference type="ARBA" id="ARBA00006303"/>
    </source>
</evidence>
<dbReference type="InterPro" id="IPR004364">
    <property type="entry name" value="Aa-tRNA-synt_II"/>
</dbReference>
<evidence type="ECO:0000256" key="4">
    <source>
        <dbReference type="ARBA" id="ARBA00022840"/>
    </source>
</evidence>
<keyword evidence="6 8" id="KW-0030">Aminoacyl-tRNA synthetase</keyword>
<dbReference type="EMBL" id="UOEK01000004">
    <property type="protein sequence ID" value="VAV91279.1"/>
    <property type="molecule type" value="Genomic_DNA"/>
</dbReference>
<dbReference type="InterPro" id="IPR002312">
    <property type="entry name" value="Asp/Asn-tRNA-synth_IIb"/>
</dbReference>
<evidence type="ECO:0000256" key="2">
    <source>
        <dbReference type="ARBA" id="ARBA00022598"/>
    </source>
</evidence>
<keyword evidence="3" id="KW-0547">Nucleotide-binding</keyword>
<reference evidence="8" key="1">
    <citation type="submission" date="2018-06" db="EMBL/GenBank/DDBJ databases">
        <authorList>
            <person name="Zhirakovskaya E."/>
        </authorList>
    </citation>
    <scope>NUCLEOTIDE SEQUENCE</scope>
</reference>
<dbReference type="InterPro" id="IPR004115">
    <property type="entry name" value="GAD-like_sf"/>
</dbReference>
<evidence type="ECO:0000259" key="7">
    <source>
        <dbReference type="PROSITE" id="PS50862"/>
    </source>
</evidence>
<protein>
    <submittedName>
        <fullName evidence="8">Aspartyl-tRNA synthetase</fullName>
        <ecNumber evidence="8">6.1.1.12</ecNumber>
    </submittedName>
</protein>
<dbReference type="PROSITE" id="PS50862">
    <property type="entry name" value="AA_TRNA_LIGASE_II"/>
    <property type="match status" value="1"/>
</dbReference>
<keyword evidence="4" id="KW-0067">ATP-binding</keyword>
<comment type="similarity">
    <text evidence="1">Belongs to the class-II aminoacyl-tRNA synthetase family. Type 1 subfamily.</text>
</comment>
<dbReference type="EC" id="6.1.1.12" evidence="8"/>